<feature type="transmembrane region" description="Helical" evidence="1">
    <location>
        <begin position="62"/>
        <end position="89"/>
    </location>
</feature>
<evidence type="ECO:0000313" key="2">
    <source>
        <dbReference type="EMBL" id="SEE81014.1"/>
    </source>
</evidence>
<name>A0A1H5LVK9_RHOJO</name>
<reference evidence="3" key="1">
    <citation type="submission" date="2016-10" db="EMBL/GenBank/DDBJ databases">
        <authorList>
            <person name="Varghese N."/>
        </authorList>
    </citation>
    <scope>NUCLEOTIDE SEQUENCE [LARGE SCALE GENOMIC DNA]</scope>
    <source>
        <strain evidence="3">DSM 44719</strain>
    </source>
</reference>
<dbReference type="RefSeq" id="WP_073369077.1">
    <property type="nucleotide sequence ID" value="NZ_FNTL01000005.1"/>
</dbReference>
<keyword evidence="1" id="KW-1133">Transmembrane helix</keyword>
<dbReference type="AlphaFoldDB" id="A0A1H5LVK9"/>
<dbReference type="EMBL" id="FNTL01000005">
    <property type="protein sequence ID" value="SEE81014.1"/>
    <property type="molecule type" value="Genomic_DNA"/>
</dbReference>
<sequence>MIRFLLRVVVFLGSAALGLLVAQWLLPGVSIAASGFVTAVVVFAVAQSVLSPFIGKVVARNASAFLGGVGLVSTLVALAIASLVGGLSIDGWRTWILATLVVWLVTAVATLVLPLVVLRNKKSGA</sequence>
<evidence type="ECO:0000256" key="1">
    <source>
        <dbReference type="SAM" id="Phobius"/>
    </source>
</evidence>
<dbReference type="OrthoDB" id="4871734at2"/>
<dbReference type="Proteomes" id="UP000183407">
    <property type="component" value="Unassembled WGS sequence"/>
</dbReference>
<keyword evidence="1" id="KW-0472">Membrane</keyword>
<evidence type="ECO:0000313" key="3">
    <source>
        <dbReference type="Proteomes" id="UP000183407"/>
    </source>
</evidence>
<gene>
    <name evidence="2" type="ORF">SAMN04490220_8445</name>
</gene>
<keyword evidence="1" id="KW-0812">Transmembrane</keyword>
<protein>
    <submittedName>
        <fullName evidence="2">4 TMS phage holin, superfamily IV</fullName>
    </submittedName>
</protein>
<feature type="transmembrane region" description="Helical" evidence="1">
    <location>
        <begin position="31"/>
        <end position="50"/>
    </location>
</feature>
<feature type="transmembrane region" description="Helical" evidence="1">
    <location>
        <begin position="95"/>
        <end position="118"/>
    </location>
</feature>
<accession>A0A1H5LVK9</accession>
<proteinExistence type="predicted"/>
<feature type="transmembrane region" description="Helical" evidence="1">
    <location>
        <begin position="5"/>
        <end position="25"/>
    </location>
</feature>
<organism evidence="2 3">
    <name type="scientific">Rhodococcus jostii</name>
    <dbReference type="NCBI Taxonomy" id="132919"/>
    <lineage>
        <taxon>Bacteria</taxon>
        <taxon>Bacillati</taxon>
        <taxon>Actinomycetota</taxon>
        <taxon>Actinomycetes</taxon>
        <taxon>Mycobacteriales</taxon>
        <taxon>Nocardiaceae</taxon>
        <taxon>Rhodococcus</taxon>
    </lineage>
</organism>